<name>A0A1V4GVW2_MORLA</name>
<dbReference type="EMBL" id="MXAN01000046">
    <property type="protein sequence ID" value="OPH36753.1"/>
    <property type="molecule type" value="Genomic_DNA"/>
</dbReference>
<dbReference type="Proteomes" id="UP000191025">
    <property type="component" value="Unassembled WGS sequence"/>
</dbReference>
<feature type="domain" description="DUF6948" evidence="1">
    <location>
        <begin position="34"/>
        <end position="118"/>
    </location>
</feature>
<sequence>MNIDNLTLGQIKQIQALLGNHSTPSQDGLNAMLGKKVIIRTYSAGVWFGELEQKAGNEVIIKNARRMWKWWAKEGISLSACALYGIKHNDSKIVEAVDSVWLEAIEIIPCTDVAINSLESAPHVQAQ</sequence>
<evidence type="ECO:0000259" key="1">
    <source>
        <dbReference type="Pfam" id="PF22253"/>
    </source>
</evidence>
<reference evidence="3" key="1">
    <citation type="submission" date="2017-03" db="EMBL/GenBank/DDBJ databases">
        <title>Draft genome sequence of Moraxella equi CCUG 4950T type strain.</title>
        <authorList>
            <person name="Salva-Serra F."/>
            <person name="Engstrom-Jakobsson H."/>
            <person name="Thorell K."/>
            <person name="Jaen-Luchoro D."/>
            <person name="Gonzales-Siles L."/>
            <person name="Karlsson R."/>
            <person name="Yazdan S."/>
            <person name="Boulund F."/>
            <person name="Johnning A."/>
            <person name="Engstrand L."/>
            <person name="Kristiansson E."/>
            <person name="Moore E."/>
        </authorList>
    </citation>
    <scope>NUCLEOTIDE SEQUENCE [LARGE SCALE GENOMIC DNA]</scope>
    <source>
        <strain evidence="3">CCUG 4441</strain>
    </source>
</reference>
<comment type="caution">
    <text evidence="2">The sequence shown here is derived from an EMBL/GenBank/DDBJ whole genome shotgun (WGS) entry which is preliminary data.</text>
</comment>
<dbReference type="Pfam" id="PF22253">
    <property type="entry name" value="DUF6948"/>
    <property type="match status" value="1"/>
</dbReference>
<accession>A0A1V4GVW2</accession>
<protein>
    <recommendedName>
        <fullName evidence="1">DUF6948 domain-containing protein</fullName>
    </recommendedName>
</protein>
<evidence type="ECO:0000313" key="3">
    <source>
        <dbReference type="Proteomes" id="UP000191025"/>
    </source>
</evidence>
<evidence type="ECO:0000313" key="2">
    <source>
        <dbReference type="EMBL" id="OPH36753.1"/>
    </source>
</evidence>
<proteinExistence type="predicted"/>
<dbReference type="AlphaFoldDB" id="A0A1V4GVW2"/>
<gene>
    <name evidence="2" type="ORF">B5J94_06825</name>
</gene>
<dbReference type="RefSeq" id="WP_062498417.1">
    <property type="nucleotide sequence ID" value="NZ_MXAN01000046.1"/>
</dbReference>
<dbReference type="InterPro" id="IPR054226">
    <property type="entry name" value="DUF6948"/>
</dbReference>
<organism evidence="2 3">
    <name type="scientific">Moraxella lacunata</name>
    <dbReference type="NCBI Taxonomy" id="477"/>
    <lineage>
        <taxon>Bacteria</taxon>
        <taxon>Pseudomonadati</taxon>
        <taxon>Pseudomonadota</taxon>
        <taxon>Gammaproteobacteria</taxon>
        <taxon>Moraxellales</taxon>
        <taxon>Moraxellaceae</taxon>
        <taxon>Moraxella</taxon>
    </lineage>
</organism>